<dbReference type="GO" id="GO:0008353">
    <property type="term" value="F:RNA polymerase II CTD heptapeptide repeat kinase activity"/>
    <property type="evidence" value="ECO:0007669"/>
    <property type="project" value="UniProtKB-EC"/>
</dbReference>
<evidence type="ECO:0000259" key="8">
    <source>
        <dbReference type="PROSITE" id="PS50011"/>
    </source>
</evidence>
<dbReference type="GO" id="GO:0005634">
    <property type="term" value="C:nucleus"/>
    <property type="evidence" value="ECO:0007669"/>
    <property type="project" value="TreeGrafter"/>
</dbReference>
<keyword evidence="5" id="KW-0067">ATP-binding</keyword>
<dbReference type="InterPro" id="IPR000719">
    <property type="entry name" value="Prot_kinase_dom"/>
</dbReference>
<protein>
    <recommendedName>
        <fullName evidence="2">[RNA-polymerase]-subunit kinase</fullName>
        <ecNumber evidence="2">2.7.11.23</ecNumber>
    </recommendedName>
</protein>
<dbReference type="InterPro" id="IPR050108">
    <property type="entry name" value="CDK"/>
</dbReference>
<keyword evidence="3" id="KW-0597">Phosphoprotein</keyword>
<proteinExistence type="inferred from homology"/>
<evidence type="ECO:0000256" key="1">
    <source>
        <dbReference type="ARBA" id="ARBA00006485"/>
    </source>
</evidence>
<keyword evidence="4" id="KW-0547">Nucleotide-binding</keyword>
<dbReference type="GO" id="GO:0007346">
    <property type="term" value="P:regulation of mitotic cell cycle"/>
    <property type="evidence" value="ECO:0007669"/>
    <property type="project" value="TreeGrafter"/>
</dbReference>
<dbReference type="SUPFAM" id="SSF56112">
    <property type="entry name" value="Protein kinase-like (PK-like)"/>
    <property type="match status" value="1"/>
</dbReference>
<feature type="domain" description="Protein kinase" evidence="8">
    <location>
        <begin position="37"/>
        <end position="302"/>
    </location>
</feature>
<dbReference type="Pfam" id="PF00069">
    <property type="entry name" value="Pkinase"/>
    <property type="match status" value="1"/>
</dbReference>
<comment type="similarity">
    <text evidence="1">Belongs to the protein kinase superfamily. CMGC Ser/Thr protein kinase family. CDC2/CDKX subfamily.</text>
</comment>
<dbReference type="Gene3D" id="1.10.510.10">
    <property type="entry name" value="Transferase(Phosphotransferase) domain 1"/>
    <property type="match status" value="1"/>
</dbReference>
<dbReference type="PANTHER" id="PTHR24056:SF432">
    <property type="entry name" value="OS10G0154500 PROTEIN"/>
    <property type="match status" value="1"/>
</dbReference>
<feature type="region of interest" description="Disordered" evidence="7">
    <location>
        <begin position="1"/>
        <end position="24"/>
    </location>
</feature>
<sequence>MAATRKRSLQQQQQQEDQQVSPSGSVKRLRLGSIYDYDKLSAVGEGRDGVVFKAKHRRTGELVAIKWIRGAADQRAFVREVGCLAACRGHPNIVHIRDIVNDAITGDMFIVMDYHDRSLRDDLEQQQQQLSGEDTARSIMRDLVSAVNALHAAGIMHRDIKPDNVLVSDTDGLKLCDFGSATPVKAAGKAYEESRVGTLIYTSPEQMADSEFYGPAVDMWALGCIMAEILVGFPLFDDVSSDEERIQEMADMGHRLKSTGTCKLLDELPELSPAGREVLAGLLAFDPDERMPAADALQHRWFTDEKPVKRQRR</sequence>
<accession>A0A0D9XHT7</accession>
<evidence type="ECO:0000313" key="10">
    <source>
        <dbReference type="Proteomes" id="UP000032180"/>
    </source>
</evidence>
<evidence type="ECO:0000256" key="2">
    <source>
        <dbReference type="ARBA" id="ARBA00012409"/>
    </source>
</evidence>
<dbReference type="EC" id="2.7.11.23" evidence="2"/>
<name>A0A0D9XHT7_9ORYZ</name>
<keyword evidence="10" id="KW-1185">Reference proteome</keyword>
<dbReference type="STRING" id="77586.A0A0D9XHT7"/>
<reference evidence="9" key="3">
    <citation type="submission" date="2015-04" db="UniProtKB">
        <authorList>
            <consortium name="EnsemblPlants"/>
        </authorList>
    </citation>
    <scope>IDENTIFICATION</scope>
</reference>
<dbReference type="AlphaFoldDB" id="A0A0D9XHT7"/>
<dbReference type="Proteomes" id="UP000032180">
    <property type="component" value="Chromosome 10"/>
</dbReference>
<dbReference type="Gramene" id="LPERR10G01860.1">
    <property type="protein sequence ID" value="LPERR10G01860.1"/>
    <property type="gene ID" value="LPERR10G01860"/>
</dbReference>
<organism evidence="9 10">
    <name type="scientific">Leersia perrieri</name>
    <dbReference type="NCBI Taxonomy" id="77586"/>
    <lineage>
        <taxon>Eukaryota</taxon>
        <taxon>Viridiplantae</taxon>
        <taxon>Streptophyta</taxon>
        <taxon>Embryophyta</taxon>
        <taxon>Tracheophyta</taxon>
        <taxon>Spermatophyta</taxon>
        <taxon>Magnoliopsida</taxon>
        <taxon>Liliopsida</taxon>
        <taxon>Poales</taxon>
        <taxon>Poaceae</taxon>
        <taxon>BOP clade</taxon>
        <taxon>Oryzoideae</taxon>
        <taxon>Oryzeae</taxon>
        <taxon>Oryzinae</taxon>
        <taxon>Leersia</taxon>
    </lineage>
</organism>
<dbReference type="FunFam" id="1.10.510.10:FF:000559">
    <property type="entry name" value="Protein kinase domain containing protein"/>
    <property type="match status" value="1"/>
</dbReference>
<dbReference type="SMART" id="SM00220">
    <property type="entry name" value="S_TKc"/>
    <property type="match status" value="1"/>
</dbReference>
<reference evidence="10" key="2">
    <citation type="submission" date="2013-12" db="EMBL/GenBank/DDBJ databases">
        <authorList>
            <person name="Yu Y."/>
            <person name="Lee S."/>
            <person name="de Baynast K."/>
            <person name="Wissotski M."/>
            <person name="Liu L."/>
            <person name="Talag J."/>
            <person name="Goicoechea J."/>
            <person name="Angelova A."/>
            <person name="Jetty R."/>
            <person name="Kudrna D."/>
            <person name="Golser W."/>
            <person name="Rivera L."/>
            <person name="Zhang J."/>
            <person name="Wing R."/>
        </authorList>
    </citation>
    <scope>NUCLEOTIDE SEQUENCE</scope>
</reference>
<reference evidence="9 10" key="1">
    <citation type="submission" date="2012-08" db="EMBL/GenBank/DDBJ databases">
        <title>Oryza genome evolution.</title>
        <authorList>
            <person name="Wing R.A."/>
        </authorList>
    </citation>
    <scope>NUCLEOTIDE SEQUENCE</scope>
</reference>
<comment type="catalytic activity">
    <reaction evidence="6">
        <text>[DNA-directed RNA polymerase] + ATP = phospho-[DNA-directed RNA polymerase] + ADP + H(+)</text>
        <dbReference type="Rhea" id="RHEA:10216"/>
        <dbReference type="Rhea" id="RHEA-COMP:11321"/>
        <dbReference type="Rhea" id="RHEA-COMP:11322"/>
        <dbReference type="ChEBI" id="CHEBI:15378"/>
        <dbReference type="ChEBI" id="CHEBI:30616"/>
        <dbReference type="ChEBI" id="CHEBI:43176"/>
        <dbReference type="ChEBI" id="CHEBI:68546"/>
        <dbReference type="ChEBI" id="CHEBI:456216"/>
        <dbReference type="EC" id="2.7.11.23"/>
    </reaction>
</comment>
<evidence type="ECO:0000313" key="9">
    <source>
        <dbReference type="EnsemblPlants" id="LPERR10G01860.1"/>
    </source>
</evidence>
<dbReference type="PROSITE" id="PS00108">
    <property type="entry name" value="PROTEIN_KINASE_ST"/>
    <property type="match status" value="1"/>
</dbReference>
<dbReference type="InterPro" id="IPR011009">
    <property type="entry name" value="Kinase-like_dom_sf"/>
</dbReference>
<dbReference type="Gene3D" id="3.30.200.20">
    <property type="entry name" value="Phosphorylase Kinase, domain 1"/>
    <property type="match status" value="1"/>
</dbReference>
<evidence type="ECO:0000256" key="4">
    <source>
        <dbReference type="ARBA" id="ARBA00022741"/>
    </source>
</evidence>
<evidence type="ECO:0000256" key="6">
    <source>
        <dbReference type="ARBA" id="ARBA00049280"/>
    </source>
</evidence>
<dbReference type="EnsemblPlants" id="LPERR10G01860.1">
    <property type="protein sequence ID" value="LPERR10G01860.1"/>
    <property type="gene ID" value="LPERR10G01860"/>
</dbReference>
<evidence type="ECO:0000256" key="7">
    <source>
        <dbReference type="SAM" id="MobiDB-lite"/>
    </source>
</evidence>
<dbReference type="GO" id="GO:0005524">
    <property type="term" value="F:ATP binding"/>
    <property type="evidence" value="ECO:0007669"/>
    <property type="project" value="UniProtKB-KW"/>
</dbReference>
<dbReference type="HOGENOM" id="CLU_000288_63_11_1"/>
<evidence type="ECO:0000256" key="5">
    <source>
        <dbReference type="ARBA" id="ARBA00022840"/>
    </source>
</evidence>
<dbReference type="InterPro" id="IPR008271">
    <property type="entry name" value="Ser/Thr_kinase_AS"/>
</dbReference>
<evidence type="ECO:0000256" key="3">
    <source>
        <dbReference type="ARBA" id="ARBA00022553"/>
    </source>
</evidence>
<dbReference type="PANTHER" id="PTHR24056">
    <property type="entry name" value="CELL DIVISION PROTEIN KINASE"/>
    <property type="match status" value="1"/>
</dbReference>
<dbReference type="PROSITE" id="PS50011">
    <property type="entry name" value="PROTEIN_KINASE_DOM"/>
    <property type="match status" value="1"/>
</dbReference>
<feature type="compositionally biased region" description="Low complexity" evidence="7">
    <location>
        <begin position="10"/>
        <end position="19"/>
    </location>
</feature>
<dbReference type="eggNOG" id="KOG0663">
    <property type="taxonomic scope" value="Eukaryota"/>
</dbReference>